<gene>
    <name evidence="4" type="ORF">VM1G_03544</name>
</gene>
<feature type="transmembrane region" description="Helical" evidence="2">
    <location>
        <begin position="142"/>
        <end position="166"/>
    </location>
</feature>
<name>A0A194VTE5_CYTMA</name>
<keyword evidence="5" id="KW-1185">Reference proteome</keyword>
<evidence type="ECO:0000313" key="4">
    <source>
        <dbReference type="EMBL" id="KUI67208.1"/>
    </source>
</evidence>
<keyword evidence="3" id="KW-0732">Signal</keyword>
<evidence type="ECO:0000313" key="5">
    <source>
        <dbReference type="Proteomes" id="UP000078559"/>
    </source>
</evidence>
<sequence>MRTQLPAALCMLLGSIAGSVASSLATFLDTGCKTSSITIAGENGYPDGVCTNIREVADGSYQSFMFITLDDGCAPTVYQNDTTSDTCSGAAYLGYISKCYNTSWAYYSIDQCTPLASGSSVSSSSATSDASSNNITISGGDIAGAVVGSVCGLGIIAAVCAYFFWFRPKQKDKERRERADAHNRATAGMVFKTDPSKAYEMHQQPPELYSPVGNTELPTESFSEAPGDGGGVEVDNDTYRAAELPGDHRYQSSHWR</sequence>
<evidence type="ECO:0000256" key="2">
    <source>
        <dbReference type="SAM" id="Phobius"/>
    </source>
</evidence>
<dbReference type="AlphaFoldDB" id="A0A194VTE5"/>
<keyword evidence="2" id="KW-0812">Transmembrane</keyword>
<proteinExistence type="predicted"/>
<keyword evidence="2" id="KW-0472">Membrane</keyword>
<evidence type="ECO:0000256" key="3">
    <source>
        <dbReference type="SAM" id="SignalP"/>
    </source>
</evidence>
<reference evidence="4" key="1">
    <citation type="submission" date="2014-12" db="EMBL/GenBank/DDBJ databases">
        <title>Genome Sequence of Valsa Canker Pathogens Uncovers a Specific Adaption of Colonization on Woody Bark.</title>
        <authorList>
            <person name="Yin Z."/>
            <person name="Liu H."/>
            <person name="Gao X."/>
            <person name="Li Z."/>
            <person name="Song N."/>
            <person name="Ke X."/>
            <person name="Dai Q."/>
            <person name="Wu Y."/>
            <person name="Sun Y."/>
            <person name="Xu J.-R."/>
            <person name="Kang Z.K."/>
            <person name="Wang L."/>
            <person name="Huang L."/>
        </authorList>
    </citation>
    <scope>NUCLEOTIDE SEQUENCE [LARGE SCALE GENOMIC DNA]</scope>
    <source>
        <strain evidence="4">03-8</strain>
    </source>
</reference>
<feature type="chain" id="PRO_5008266793" evidence="3">
    <location>
        <begin position="22"/>
        <end position="256"/>
    </location>
</feature>
<feature type="compositionally biased region" description="Basic and acidic residues" evidence="1">
    <location>
        <begin position="237"/>
        <end position="250"/>
    </location>
</feature>
<dbReference type="Proteomes" id="UP000078559">
    <property type="component" value="Chromosome 3"/>
</dbReference>
<evidence type="ECO:0000256" key="1">
    <source>
        <dbReference type="SAM" id="MobiDB-lite"/>
    </source>
</evidence>
<organism evidence="4 5">
    <name type="scientific">Cytospora mali</name>
    <name type="common">Apple Valsa canker fungus</name>
    <name type="synonym">Valsa mali</name>
    <dbReference type="NCBI Taxonomy" id="578113"/>
    <lineage>
        <taxon>Eukaryota</taxon>
        <taxon>Fungi</taxon>
        <taxon>Dikarya</taxon>
        <taxon>Ascomycota</taxon>
        <taxon>Pezizomycotina</taxon>
        <taxon>Sordariomycetes</taxon>
        <taxon>Sordariomycetidae</taxon>
        <taxon>Diaporthales</taxon>
        <taxon>Cytosporaceae</taxon>
        <taxon>Cytospora</taxon>
    </lineage>
</organism>
<protein>
    <submittedName>
        <fullName evidence="4">Uncharacterized protein</fullName>
    </submittedName>
</protein>
<dbReference type="EMBL" id="CM003100">
    <property type="protein sequence ID" value="KUI67208.1"/>
    <property type="molecule type" value="Genomic_DNA"/>
</dbReference>
<feature type="region of interest" description="Disordered" evidence="1">
    <location>
        <begin position="210"/>
        <end position="256"/>
    </location>
</feature>
<keyword evidence="2" id="KW-1133">Transmembrane helix</keyword>
<feature type="compositionally biased region" description="Polar residues" evidence="1">
    <location>
        <begin position="212"/>
        <end position="222"/>
    </location>
</feature>
<feature type="signal peptide" evidence="3">
    <location>
        <begin position="1"/>
        <end position="21"/>
    </location>
</feature>
<dbReference type="OrthoDB" id="5241351at2759"/>
<accession>A0A194VTE5</accession>